<evidence type="ECO:0000313" key="2">
    <source>
        <dbReference type="EMBL" id="MBK3516559.1"/>
    </source>
</evidence>
<organism evidence="2 3">
    <name type="scientific">Carboxylicivirga marina</name>
    <dbReference type="NCBI Taxonomy" id="2800988"/>
    <lineage>
        <taxon>Bacteria</taxon>
        <taxon>Pseudomonadati</taxon>
        <taxon>Bacteroidota</taxon>
        <taxon>Bacteroidia</taxon>
        <taxon>Marinilabiliales</taxon>
        <taxon>Marinilabiliaceae</taxon>
        <taxon>Carboxylicivirga</taxon>
    </lineage>
</organism>
<dbReference type="EMBL" id="JAENRR010000007">
    <property type="protein sequence ID" value="MBK3516559.1"/>
    <property type="molecule type" value="Genomic_DNA"/>
</dbReference>
<proteinExistence type="predicted"/>
<accession>A0ABS1HH83</accession>
<gene>
    <name evidence="2" type="ORF">JIV24_04335</name>
</gene>
<dbReference type="Proteomes" id="UP000605676">
    <property type="component" value="Unassembled WGS sequence"/>
</dbReference>
<sequence length="220" mass="24445">MKTSKIILIAFLSVICLGLLSFLITINNKKYKGNSIQSKTKTEKLPDFSIVKVINGASVRIQSSNTNKVKYSYSADSLNNPIFHIKGDTLIVEPSQLDKHNIECTFETNNITEIINKGGTITLDLTQDSIKICNQNNGRCFLNRKSSVKNIQLKSIEKSSTTISADNIYQLIMDVNNSNVIVNKDIQSITLSANNNSRVTLQSVKSLVVECDTTSKFNVY</sequence>
<keyword evidence="1" id="KW-0472">Membrane</keyword>
<evidence type="ECO:0008006" key="4">
    <source>
        <dbReference type="Google" id="ProtNLM"/>
    </source>
</evidence>
<evidence type="ECO:0000256" key="1">
    <source>
        <dbReference type="SAM" id="Phobius"/>
    </source>
</evidence>
<protein>
    <recommendedName>
        <fullName evidence="4">Auto-transporter adhesin head GIN domain-containing protein</fullName>
    </recommendedName>
</protein>
<keyword evidence="1" id="KW-0812">Transmembrane</keyword>
<dbReference type="RefSeq" id="WP_200463790.1">
    <property type="nucleotide sequence ID" value="NZ_JAENRR010000007.1"/>
</dbReference>
<feature type="transmembrane region" description="Helical" evidence="1">
    <location>
        <begin position="6"/>
        <end position="26"/>
    </location>
</feature>
<keyword evidence="3" id="KW-1185">Reference proteome</keyword>
<evidence type="ECO:0000313" key="3">
    <source>
        <dbReference type="Proteomes" id="UP000605676"/>
    </source>
</evidence>
<reference evidence="2 3" key="1">
    <citation type="submission" date="2021-01" db="EMBL/GenBank/DDBJ databases">
        <title>Carboxyliciviraga sp.nov., isolated from coastal sediments.</title>
        <authorList>
            <person name="Lu D."/>
            <person name="Zhang T."/>
        </authorList>
    </citation>
    <scope>NUCLEOTIDE SEQUENCE [LARGE SCALE GENOMIC DNA]</scope>
    <source>
        <strain evidence="2 3">N1Y132</strain>
    </source>
</reference>
<comment type="caution">
    <text evidence="2">The sequence shown here is derived from an EMBL/GenBank/DDBJ whole genome shotgun (WGS) entry which is preliminary data.</text>
</comment>
<name>A0ABS1HH83_9BACT</name>
<keyword evidence="1" id="KW-1133">Transmembrane helix</keyword>
<dbReference type="Gene3D" id="2.160.20.120">
    <property type="match status" value="1"/>
</dbReference>